<organism evidence="3 4">
    <name type="scientific">Streptosporangium saharense</name>
    <dbReference type="NCBI Taxonomy" id="1706840"/>
    <lineage>
        <taxon>Bacteria</taxon>
        <taxon>Bacillati</taxon>
        <taxon>Actinomycetota</taxon>
        <taxon>Actinomycetes</taxon>
        <taxon>Streptosporangiales</taxon>
        <taxon>Streptosporangiaceae</taxon>
        <taxon>Streptosporangium</taxon>
    </lineage>
</organism>
<dbReference type="SUPFAM" id="SSF46689">
    <property type="entry name" value="Homeodomain-like"/>
    <property type="match status" value="1"/>
</dbReference>
<keyword evidence="4" id="KW-1185">Reference proteome</keyword>
<dbReference type="InterPro" id="IPR009057">
    <property type="entry name" value="Homeodomain-like_sf"/>
</dbReference>
<dbReference type="InterPro" id="IPR025959">
    <property type="entry name" value="Winged_HTH_dom"/>
</dbReference>
<feature type="region of interest" description="Disordered" evidence="1">
    <location>
        <begin position="159"/>
        <end position="191"/>
    </location>
</feature>
<accession>A0A7W7VPM9</accession>
<sequence length="279" mass="32026">MRYAQGGGLSAERRAFHEKLRLQAAERFARDESSTVIARDLRISLRSVQRWKRNWRADGAGALCSHGPASLPRLGERQLAELEQELIKGPVWHGWPDQRWTLSRVKTVIGRRFHVAYTLQGVRKLLVRNGYSCQVLARRAMERDQAAVTGWVRETWPSLEDTRRRSAPGSSSKTRPACPMTPPVMRTWSPRGQTPVITVRGRSRRRISIAALACYKPGHRSRLIYRPRLDTRPDGHKSFAWSDYRDLLIAAHRQLGGPMVLVWDNLGHPPDRRDARLRH</sequence>
<gene>
    <name evidence="3" type="ORF">FHS44_004553</name>
</gene>
<evidence type="ECO:0000259" key="2">
    <source>
        <dbReference type="Pfam" id="PF13592"/>
    </source>
</evidence>
<evidence type="ECO:0000313" key="3">
    <source>
        <dbReference type="EMBL" id="MBB4917445.1"/>
    </source>
</evidence>
<proteinExistence type="predicted"/>
<dbReference type="EMBL" id="JACHJP010000004">
    <property type="protein sequence ID" value="MBB4917445.1"/>
    <property type="molecule type" value="Genomic_DNA"/>
</dbReference>
<dbReference type="RefSeq" id="WP_221461121.1">
    <property type="nucleotide sequence ID" value="NZ_JACHJP010000004.1"/>
</dbReference>
<reference evidence="3 4" key="1">
    <citation type="submission" date="2020-08" db="EMBL/GenBank/DDBJ databases">
        <title>Genomic Encyclopedia of Type Strains, Phase III (KMG-III): the genomes of soil and plant-associated and newly described type strains.</title>
        <authorList>
            <person name="Whitman W."/>
        </authorList>
    </citation>
    <scope>NUCLEOTIDE SEQUENCE [LARGE SCALE GENOMIC DNA]</scope>
    <source>
        <strain evidence="3 4">CECT 8840</strain>
    </source>
</reference>
<evidence type="ECO:0000313" key="4">
    <source>
        <dbReference type="Proteomes" id="UP000552644"/>
    </source>
</evidence>
<protein>
    <submittedName>
        <fullName evidence="3">Transposase</fullName>
    </submittedName>
</protein>
<dbReference type="AlphaFoldDB" id="A0A7W7VPM9"/>
<dbReference type="Proteomes" id="UP000552644">
    <property type="component" value="Unassembled WGS sequence"/>
</dbReference>
<dbReference type="Pfam" id="PF13592">
    <property type="entry name" value="HTH_33"/>
    <property type="match status" value="1"/>
</dbReference>
<name>A0A7W7VPM9_9ACTN</name>
<feature type="domain" description="Winged helix-turn helix" evidence="2">
    <location>
        <begin position="97"/>
        <end position="155"/>
    </location>
</feature>
<comment type="caution">
    <text evidence="3">The sequence shown here is derived from an EMBL/GenBank/DDBJ whole genome shotgun (WGS) entry which is preliminary data.</text>
</comment>
<dbReference type="Pfam" id="PF13384">
    <property type="entry name" value="HTH_23"/>
    <property type="match status" value="1"/>
</dbReference>
<evidence type="ECO:0000256" key="1">
    <source>
        <dbReference type="SAM" id="MobiDB-lite"/>
    </source>
</evidence>